<reference evidence="1 2" key="1">
    <citation type="submission" date="2018-05" db="EMBL/GenBank/DDBJ databases">
        <title>Genomic Encyclopedia of Type Strains, Phase IV (KMG-IV): sequencing the most valuable type-strain genomes for metagenomic binning, comparative biology and taxonomic classification.</title>
        <authorList>
            <person name="Goeker M."/>
        </authorList>
    </citation>
    <scope>NUCLEOTIDE SEQUENCE [LARGE SCALE GENOMIC DNA]</scope>
    <source>
        <strain evidence="1 2">DSM 6462</strain>
    </source>
</reference>
<accession>A0A2V3UE65</accession>
<evidence type="ECO:0008006" key="3">
    <source>
        <dbReference type="Google" id="ProtNLM"/>
    </source>
</evidence>
<dbReference type="InterPro" id="IPR011051">
    <property type="entry name" value="RmlC_Cupin_sf"/>
</dbReference>
<gene>
    <name evidence="1" type="ORF">C7450_102245</name>
</gene>
<dbReference type="OrthoDB" id="8242078at2"/>
<protein>
    <recommendedName>
        <fullName evidence="3">N-acetyldiaminobutyrate dehydratase</fullName>
    </recommendedName>
</protein>
<dbReference type="Gene3D" id="2.60.120.10">
    <property type="entry name" value="Jelly Rolls"/>
    <property type="match status" value="1"/>
</dbReference>
<keyword evidence="2" id="KW-1185">Reference proteome</keyword>
<proteinExistence type="predicted"/>
<dbReference type="Proteomes" id="UP000248021">
    <property type="component" value="Unassembled WGS sequence"/>
</dbReference>
<dbReference type="AlphaFoldDB" id="A0A2V3UE65"/>
<sequence length="136" mass="14344">MACPPSHNTVRVLNSAADCPDLPIVVGSGRAKVVMWPGNGAIHRTFHVIELEQNDKTIDLAHPSDSAYYVAAGSGVIADLVSGERMPLIEGAMVHIDKGDRYRFEATATAGLKLIGGPCPADPQLYAHLAKAGETV</sequence>
<evidence type="ECO:0000313" key="1">
    <source>
        <dbReference type="EMBL" id="PXW63330.1"/>
    </source>
</evidence>
<evidence type="ECO:0000313" key="2">
    <source>
        <dbReference type="Proteomes" id="UP000248021"/>
    </source>
</evidence>
<dbReference type="InterPro" id="IPR014710">
    <property type="entry name" value="RmlC-like_jellyroll"/>
</dbReference>
<comment type="caution">
    <text evidence="1">The sequence shown here is derived from an EMBL/GenBank/DDBJ whole genome shotgun (WGS) entry which is preliminary data.</text>
</comment>
<dbReference type="RefSeq" id="WP_146227270.1">
    <property type="nucleotide sequence ID" value="NZ_JAHBRY010000002.1"/>
</dbReference>
<organism evidence="1 2">
    <name type="scientific">Chelatococcus asaccharovorans</name>
    <dbReference type="NCBI Taxonomy" id="28210"/>
    <lineage>
        <taxon>Bacteria</taxon>
        <taxon>Pseudomonadati</taxon>
        <taxon>Pseudomonadota</taxon>
        <taxon>Alphaproteobacteria</taxon>
        <taxon>Hyphomicrobiales</taxon>
        <taxon>Chelatococcaceae</taxon>
        <taxon>Chelatococcus</taxon>
    </lineage>
</organism>
<dbReference type="SUPFAM" id="SSF51182">
    <property type="entry name" value="RmlC-like cupins"/>
    <property type="match status" value="1"/>
</dbReference>
<dbReference type="EMBL" id="QJJK01000002">
    <property type="protein sequence ID" value="PXW63330.1"/>
    <property type="molecule type" value="Genomic_DNA"/>
</dbReference>
<name>A0A2V3UE65_9HYPH</name>